<dbReference type="InterPro" id="IPR048550">
    <property type="entry name" value="KRR1-like_KH1_euk"/>
</dbReference>
<dbReference type="AlphaFoldDB" id="A0A0G4ITA9"/>
<evidence type="ECO:0000256" key="1">
    <source>
        <dbReference type="ARBA" id="ARBA00004604"/>
    </source>
</evidence>
<dbReference type="InterPro" id="IPR041174">
    <property type="entry name" value="KRR1-like_KH1"/>
</dbReference>
<organism evidence="11 13">
    <name type="scientific">Plasmodiophora brassicae</name>
    <name type="common">Clubroot disease agent</name>
    <dbReference type="NCBI Taxonomy" id="37360"/>
    <lineage>
        <taxon>Eukaryota</taxon>
        <taxon>Sar</taxon>
        <taxon>Rhizaria</taxon>
        <taxon>Endomyxa</taxon>
        <taxon>Phytomyxea</taxon>
        <taxon>Plasmodiophorida</taxon>
        <taxon>Plasmodiophoridae</taxon>
        <taxon>Plasmodiophora</taxon>
    </lineage>
</organism>
<comment type="similarity">
    <text evidence="2 8">Belongs to the KRR1 family.</text>
</comment>
<keyword evidence="12" id="KW-0496">Mitochondrion</keyword>
<reference evidence="12 14" key="2">
    <citation type="submission" date="2018-03" db="EMBL/GenBank/DDBJ databases">
        <authorList>
            <person name="Fogelqvist J."/>
        </authorList>
    </citation>
    <scope>NUCLEOTIDE SEQUENCE [LARGE SCALE GENOMIC DNA]</scope>
</reference>
<evidence type="ECO:0000313" key="13">
    <source>
        <dbReference type="Proteomes" id="UP000039324"/>
    </source>
</evidence>
<evidence type="ECO:0000256" key="9">
    <source>
        <dbReference type="SAM" id="MobiDB-lite"/>
    </source>
</evidence>
<dbReference type="Pfam" id="PF21800">
    <property type="entry name" value="KH_KRR1_2nd"/>
    <property type="match status" value="1"/>
</dbReference>
<dbReference type="OrthoDB" id="441223at2759"/>
<evidence type="ECO:0000256" key="7">
    <source>
        <dbReference type="ARBA" id="ARBA00023274"/>
    </source>
</evidence>
<dbReference type="OMA" id="TPDIDKW"/>
<dbReference type="PANTHER" id="PTHR12581">
    <property type="entry name" value="HIV-1 REV BINDING PROTEIN 2, 3"/>
    <property type="match status" value="1"/>
</dbReference>
<protein>
    <recommendedName>
        <fullName evidence="8">KRR1 small subunit processome component</fullName>
    </recommendedName>
    <alternativeName>
        <fullName evidence="8">KRR-R motif-containing protein 1</fullName>
    </alternativeName>
</protein>
<evidence type="ECO:0000256" key="2">
    <source>
        <dbReference type="ARBA" id="ARBA00009344"/>
    </source>
</evidence>
<keyword evidence="4 8" id="KW-0698">rRNA processing</keyword>
<dbReference type="InterPro" id="IPR048548">
    <property type="entry name" value="KRR1-like_KH2"/>
</dbReference>
<feature type="compositionally biased region" description="Basic and acidic residues" evidence="9">
    <location>
        <begin position="1"/>
        <end position="10"/>
    </location>
</feature>
<keyword evidence="3 8" id="KW-0690">Ribosome biogenesis</keyword>
<dbReference type="InterPro" id="IPR004087">
    <property type="entry name" value="KH_dom"/>
</dbReference>
<feature type="region of interest" description="Disordered" evidence="9">
    <location>
        <begin position="287"/>
        <end position="375"/>
    </location>
</feature>
<feature type="domain" description="K Homology" evidence="10">
    <location>
        <begin position="137"/>
        <end position="207"/>
    </location>
</feature>
<name>A0A0G4ITA9_PLABS</name>
<comment type="subunit">
    <text evidence="8">Component of the ribosomal small subunit (SSU) processome.</text>
</comment>
<dbReference type="InterPro" id="IPR036612">
    <property type="entry name" value="KH_dom_type_1_sf"/>
</dbReference>
<dbReference type="SMART" id="SM00322">
    <property type="entry name" value="KH"/>
    <property type="match status" value="1"/>
</dbReference>
<feature type="compositionally biased region" description="Basic and acidic residues" evidence="9">
    <location>
        <begin position="297"/>
        <end position="308"/>
    </location>
</feature>
<evidence type="ECO:0000313" key="14">
    <source>
        <dbReference type="Proteomes" id="UP000290189"/>
    </source>
</evidence>
<keyword evidence="7 8" id="KW-0687">Ribonucleoprotein</keyword>
<dbReference type="CDD" id="cd22393">
    <property type="entry name" value="KH-I_KRR1_rpt1"/>
    <property type="match status" value="1"/>
</dbReference>
<evidence type="ECO:0000313" key="11">
    <source>
        <dbReference type="EMBL" id="CEO98331.1"/>
    </source>
</evidence>
<dbReference type="Gene3D" id="3.30.1370.10">
    <property type="entry name" value="K Homology domain, type 1"/>
    <property type="match status" value="2"/>
</dbReference>
<accession>A0A0G4ITA9</accession>
<evidence type="ECO:0000256" key="6">
    <source>
        <dbReference type="ARBA" id="ARBA00023242"/>
    </source>
</evidence>
<dbReference type="PANTHER" id="PTHR12581:SF0">
    <property type="entry name" value="KRR1 SMALL SUBUNIT PROCESSOME COMPONENT HOMOLOG"/>
    <property type="match status" value="1"/>
</dbReference>
<sequence length="375" mass="43072">MEPATTDHQEPAPPANPNKRFRKDKPWDNDTIDHWYVEPVDANDKALPAPIVESSFATLFPKYREAYIRQVWPQVVQTLDRYGLKGDLDLVQGSMTVLTTRKTWDPYSLLKARDLIKLLARSVPLPQAAKIMQDDVHCDVIKIGIFTRNKEKFIKRRQRLIGPEGATLKAIELLTKCYVLVQGNTVCAMGSVKGLKQVRRLVEDCMRNVHPIYNIKTLMIKRELETDPALSTENWQRFLPSFKKKNVKRAKKPIVKKTPTPFPPPQLPRKIDLQMESGEYFLTRNEKAKRAQANKQAETDAHKQERAAQRASEFEAPQERARDPTAAAQESDEQRIERLKRKFKQDGEQRAKRGARLAADDYVAAPSKKKPKNRS</sequence>
<dbReference type="GO" id="GO:0032040">
    <property type="term" value="C:small-subunit processome"/>
    <property type="evidence" value="ECO:0007669"/>
    <property type="project" value="TreeGrafter"/>
</dbReference>
<dbReference type="SUPFAM" id="SSF54791">
    <property type="entry name" value="Eukaryotic type KH-domain (KH-domain type I)"/>
    <property type="match status" value="1"/>
</dbReference>
<feature type="region of interest" description="Disordered" evidence="9">
    <location>
        <begin position="1"/>
        <end position="26"/>
    </location>
</feature>
<geneLocation type="mitochondrion" evidence="12"/>
<evidence type="ECO:0000256" key="4">
    <source>
        <dbReference type="ARBA" id="ARBA00022552"/>
    </source>
</evidence>
<proteinExistence type="inferred from homology"/>
<keyword evidence="13" id="KW-1185">Reference proteome</keyword>
<dbReference type="STRING" id="37360.A0A0G4ITA9"/>
<comment type="subcellular location">
    <subcellularLocation>
        <location evidence="1 8">Nucleus</location>
        <location evidence="1 8">Nucleolus</location>
    </subcellularLocation>
</comment>
<evidence type="ECO:0000259" key="10">
    <source>
        <dbReference type="SMART" id="SM00322"/>
    </source>
</evidence>
<dbReference type="FunFam" id="3.30.1370.10:FF:000014">
    <property type="entry name" value="KRR1 small subunit processome component"/>
    <property type="match status" value="1"/>
</dbReference>
<feature type="region of interest" description="Disordered" evidence="9">
    <location>
        <begin position="249"/>
        <end position="270"/>
    </location>
</feature>
<evidence type="ECO:0000256" key="8">
    <source>
        <dbReference type="PIRNR" id="PIRNR006515"/>
    </source>
</evidence>
<dbReference type="Pfam" id="PF17903">
    <property type="entry name" value="KH_KRR1_1st"/>
    <property type="match status" value="1"/>
</dbReference>
<dbReference type="GO" id="GO:0003723">
    <property type="term" value="F:RNA binding"/>
    <property type="evidence" value="ECO:0007669"/>
    <property type="project" value="UniProtKB-KW"/>
</dbReference>
<dbReference type="GO" id="GO:0006364">
    <property type="term" value="P:rRNA processing"/>
    <property type="evidence" value="ECO:0007669"/>
    <property type="project" value="UniProtKB-KW"/>
</dbReference>
<reference evidence="11 13" key="1">
    <citation type="submission" date="2015-02" db="EMBL/GenBank/DDBJ databases">
        <authorList>
            <person name="Chooi Y.-H."/>
        </authorList>
    </citation>
    <scope>NUCLEOTIDE SEQUENCE [LARGE SCALE GENOMIC DNA]</scope>
    <source>
        <strain evidence="11">E3</strain>
    </source>
</reference>
<dbReference type="EMBL" id="CDSF01000084">
    <property type="protein sequence ID" value="CEO98331.1"/>
    <property type="molecule type" value="Genomic_DNA"/>
</dbReference>
<dbReference type="InterPro" id="IPR024166">
    <property type="entry name" value="rRNA_assembly_KRR1"/>
</dbReference>
<comment type="function">
    <text evidence="8">Required for 40S ribosome biogenesis. Involved in nucleolar processing of pre-18S ribosomal RNA and ribosome assembly.</text>
</comment>
<keyword evidence="6 8" id="KW-0539">Nucleus</keyword>
<dbReference type="InterPro" id="IPR048549">
    <property type="entry name" value="KRR1-like_KH2_euk"/>
</dbReference>
<dbReference type="Proteomes" id="UP000290189">
    <property type="component" value="Unassembled WGS sequence"/>
</dbReference>
<keyword evidence="5 8" id="KW-0694">RNA-binding</keyword>
<dbReference type="Proteomes" id="UP000039324">
    <property type="component" value="Unassembled WGS sequence"/>
</dbReference>
<gene>
    <name evidence="11" type="ORF">PBRA_006445</name>
    <name evidence="12" type="ORF">PLBR_LOCUS1631</name>
</gene>
<evidence type="ECO:0000313" key="12">
    <source>
        <dbReference type="EMBL" id="SPQ94416.1"/>
    </source>
</evidence>
<dbReference type="EMBL" id="OVEO01000002">
    <property type="protein sequence ID" value="SPQ94416.1"/>
    <property type="molecule type" value="Genomic_DNA"/>
</dbReference>
<dbReference type="FunFam" id="3.30.1370.10:FF:000011">
    <property type="entry name" value="KRR1 small subunit processome component"/>
    <property type="match status" value="1"/>
</dbReference>
<evidence type="ECO:0000256" key="3">
    <source>
        <dbReference type="ARBA" id="ARBA00022517"/>
    </source>
</evidence>
<evidence type="ECO:0000256" key="5">
    <source>
        <dbReference type="ARBA" id="ARBA00022884"/>
    </source>
</evidence>
<dbReference type="PIRSF" id="PIRSF006515">
    <property type="entry name" value="KRR1"/>
    <property type="match status" value="1"/>
</dbReference>
<dbReference type="CDD" id="cd22394">
    <property type="entry name" value="KH-I_KRR1_rpt2"/>
    <property type="match status" value="1"/>
</dbReference>